<dbReference type="EMBL" id="AP009384">
    <property type="protein sequence ID" value="BAF88163.1"/>
    <property type="molecule type" value="Genomic_DNA"/>
</dbReference>
<feature type="region of interest" description="Disordered" evidence="2">
    <location>
        <begin position="662"/>
        <end position="717"/>
    </location>
</feature>
<protein>
    <submittedName>
        <fullName evidence="4">Putative phage-related tail protein</fullName>
    </submittedName>
</protein>
<keyword evidence="1" id="KW-1188">Viral release from host cell</keyword>
<evidence type="ECO:0000256" key="2">
    <source>
        <dbReference type="SAM" id="MobiDB-lite"/>
    </source>
</evidence>
<dbReference type="Proteomes" id="UP000000270">
    <property type="component" value="Chromosome"/>
</dbReference>
<organism evidence="4 5">
    <name type="scientific">Azorhizobium caulinodans (strain ATCC 43989 / DSM 5975 / JCM 20966 / LMG 6465 / NBRC 14845 / NCIMB 13405 / ORS 571)</name>
    <dbReference type="NCBI Taxonomy" id="438753"/>
    <lineage>
        <taxon>Bacteria</taxon>
        <taxon>Pseudomonadati</taxon>
        <taxon>Pseudomonadota</taxon>
        <taxon>Alphaproteobacteria</taxon>
        <taxon>Hyphomicrobiales</taxon>
        <taxon>Xanthobacteraceae</taxon>
        <taxon>Azorhizobium</taxon>
    </lineage>
</organism>
<evidence type="ECO:0000256" key="1">
    <source>
        <dbReference type="ARBA" id="ARBA00022612"/>
    </source>
</evidence>
<gene>
    <name evidence="4" type="ordered locus">AZC_2165</name>
</gene>
<dbReference type="STRING" id="438753.AZC_2165"/>
<dbReference type="PANTHER" id="PTHR37813">
    <property type="entry name" value="FELS-2 PROPHAGE PROTEIN"/>
    <property type="match status" value="1"/>
</dbReference>
<proteinExistence type="predicted"/>
<reference evidence="4 5" key="3">
    <citation type="journal article" date="2008" name="BMC Genomics">
        <title>The genome of the versatile nitrogen fixer Azorhizobium caulinodans ORS571.</title>
        <authorList>
            <person name="Lee KB."/>
            <person name="Backer P.D."/>
            <person name="Aono T."/>
            <person name="Liu CT."/>
            <person name="Suzuki S."/>
            <person name="Suzuki T."/>
            <person name="Kaneko T."/>
            <person name="Yamada M."/>
            <person name="Tabata S."/>
            <person name="Kupfer D.M."/>
            <person name="Najar F.Z."/>
            <person name="Wiley G.B."/>
            <person name="Roe B."/>
            <person name="Binnewies T.T."/>
            <person name="Ussery D.W."/>
            <person name="D'Haeze W."/>
            <person name="Herder J.D."/>
            <person name="Gevers D."/>
            <person name="Vereecke D."/>
            <person name="Holsters M."/>
            <person name="Oyaizu H."/>
        </authorList>
    </citation>
    <scope>NUCLEOTIDE SEQUENCE [LARGE SCALE GENOMIC DNA]</scope>
    <source>
        <strain evidence="5">ATCC 43989 / DSM 5975 / JCM 20966 / LMG 6465 / NBRC 14845 / NCIMB 13405 / ORS 571</strain>
    </source>
</reference>
<feature type="region of interest" description="Disordered" evidence="2">
    <location>
        <begin position="491"/>
        <end position="511"/>
    </location>
</feature>
<name>A8I7U7_AZOC5</name>
<dbReference type="KEGG" id="azc:AZC_2165"/>
<dbReference type="AlphaFoldDB" id="A8I7U7"/>
<dbReference type="eggNOG" id="COG5283">
    <property type="taxonomic scope" value="Bacteria"/>
</dbReference>
<reference evidence="4 5" key="5">
    <citation type="journal article" date="2010" name="Appl. Environ. Microbiol.">
        <title>phrR-like gene praR of Azorhizobium caulinodans ORS571 is essential for symbiosis with Sesbania rostrata and is involved in expression of reb genes.</title>
        <authorList>
            <person name="Akiba N."/>
            <person name="Aono T."/>
            <person name="Toyazaki H."/>
            <person name="Sato S."/>
            <person name="Oyaizu H."/>
        </authorList>
    </citation>
    <scope>NUCLEOTIDE SEQUENCE [LARGE SCALE GENOMIC DNA]</scope>
    <source>
        <strain evidence="5">ATCC 43989 / DSM 5975 / JCM 20966 / LMG 6465 / NBRC 14845 / NCIMB 13405 / ORS 571</strain>
    </source>
</reference>
<feature type="compositionally biased region" description="Gly residues" evidence="2">
    <location>
        <begin position="669"/>
        <end position="685"/>
    </location>
</feature>
<reference evidence="5" key="2">
    <citation type="submission" date="2007-04" db="EMBL/GenBank/DDBJ databases">
        <title>Complete genome sequence of the nitrogen-fixing bacterium Azorhizobium caulinodans ORS571.</title>
        <authorList>
            <person name="Lee K.B."/>
            <person name="Backer P.D."/>
            <person name="Aono T."/>
            <person name="Liu C.T."/>
            <person name="Suzuki S."/>
            <person name="Suzuki T."/>
            <person name="Kaneko T."/>
            <person name="Yamada M."/>
            <person name="Tabata S."/>
            <person name="Kupfer D.M."/>
            <person name="Najar F.Z."/>
            <person name="Wiley G.B."/>
            <person name="Roe B."/>
            <person name="Binnewies T."/>
            <person name="Ussery D."/>
            <person name="Vereecke D."/>
            <person name="Gevers D."/>
            <person name="Holsters M."/>
            <person name="Oyaizu H."/>
        </authorList>
    </citation>
    <scope>NUCLEOTIDE SEQUENCE [LARGE SCALE GENOMIC DNA]</scope>
    <source>
        <strain evidence="5">ATCC 43989 / DSM 5975 / JCM 20966 / LMG 6465 / NBRC 14845 / NCIMB 13405 / ORS 571</strain>
    </source>
</reference>
<evidence type="ECO:0000313" key="5">
    <source>
        <dbReference type="Proteomes" id="UP000000270"/>
    </source>
</evidence>
<reference evidence="4 5" key="6">
    <citation type="journal article" date="2011" name="Appl. Environ. Microbiol.">
        <title>Involvement of the azorhizobial chromosome partition gene (parA) in the onset of bacteroid differentiation during Sesbania rostrata stem nodule development.</title>
        <authorList>
            <person name="Liu CT."/>
            <person name="Lee KB."/>
            <person name="Wang YS."/>
            <person name="Peng MH."/>
            <person name="Lee KT."/>
            <person name="Suzuki S."/>
            <person name="Suzuki T."/>
            <person name="Oyaizu H."/>
        </authorList>
    </citation>
    <scope>NUCLEOTIDE SEQUENCE [LARGE SCALE GENOMIC DNA]</scope>
    <source>
        <strain evidence="5">ATCC 43989 / DSM 5975 / JCM 20966 / LMG 6465 / NBRC 14845 / NCIMB 13405 / ORS 571</strain>
    </source>
</reference>
<accession>A8I7U7</accession>
<evidence type="ECO:0000313" key="4">
    <source>
        <dbReference type="EMBL" id="BAF88163.1"/>
    </source>
</evidence>
<sequence length="736" mass="77506">MSTLDVAIRLRLQNMLGQGAKAAEKDLKTLQGTAERLGTRSGAAKLGSDIGRVSAHAKVARRDVTDLRTAADRLGSARAGAQAARDMEQMGRAARSAKRDVEALRKEREALGAGRGRAGSAAPDAHGLGPGAGAAVIGMAGRYMAPIGLAYTAKKGFDAAVSFDAAWAEVRKKVDGTPEELERLRKTVLDLSLALGIGRSEMAGLTAEAGAAGVPIADLEKFMMLTGKAAVGWDMSPREASEKLAYIKAGLGLSIAEIEELANKINALGDGSAAKERDILDMFLRVGAAAREAGVDMNATLAILTGVRSGGMEPEVAARWFGQLTATLRTAPQQPKHVAEGLKMLGLTAKQVARGMKTDAIGTILDLFDRLEKSPKAVEAATKIFGAGWWDETMRAKGGLAEIRKQLEMLRDPKNYKGSLDKGLAIQLGTAENHLKKLSEIVSRVGERLAGWSIEPFNRAVDAMVAGLKDLETRAGWWERWSAEERARLEANGTIGPNGEIKPRVEESPDSWWQQTQKAVTRAVTGDERSIAEQFSDWWWGKAGDKDNDLKAARERGQAAAKAEAQGPEADRIAALIASRERMAAQLGSGNGMGADRLKAGIAAVDEELKKALQSADLGPIARAEMEKYVQSLTAEGERATEAARRIAAELMRILSITATPTIAPTGSGASGGPAPAGGGGGGAAPGKQASVGNTTINQHITGGDPQAVARAAQREQDRAIRSARAGALHDIGAWA</sequence>
<dbReference type="InterPro" id="IPR010090">
    <property type="entry name" value="Phage_tape_meas"/>
</dbReference>
<feature type="domain" description="Phage tail tape measure protein" evidence="3">
    <location>
        <begin position="185"/>
        <end position="386"/>
    </location>
</feature>
<evidence type="ECO:0000259" key="3">
    <source>
        <dbReference type="Pfam" id="PF10145"/>
    </source>
</evidence>
<reference evidence="4 5" key="4">
    <citation type="journal article" date="2009" name="Appl. Environ. Microbiol.">
        <title>Comparative genome-wide transcriptional profiling of Azorhizobium caulinodans ORS571 grown under free-living and symbiotic conditions.</title>
        <authorList>
            <person name="Tsukada S."/>
            <person name="Aono T."/>
            <person name="Akiba N."/>
            <person name="Lee KB."/>
            <person name="Liu CT."/>
            <person name="Toyazaki H."/>
            <person name="Oyaizu H."/>
        </authorList>
    </citation>
    <scope>NUCLEOTIDE SEQUENCE [LARGE SCALE GENOMIC DNA]</scope>
    <source>
        <strain evidence="5">ATCC 43989 / DSM 5975 / JCM 20966 / LMG 6465 / NBRC 14845 / NCIMB 13405 / ORS 571</strain>
    </source>
</reference>
<keyword evidence="5" id="KW-1185">Reference proteome</keyword>
<dbReference type="Pfam" id="PF10145">
    <property type="entry name" value="PhageMin_Tail"/>
    <property type="match status" value="1"/>
</dbReference>
<reference evidence="4 5" key="1">
    <citation type="journal article" date="2007" name="Appl. Environ. Microbiol.">
        <title>Rhizobial factors required for stem nodule maturation and maintenance in Sesbania rostrata-Azorhizobium caulinodans ORS571 symbiosis.</title>
        <authorList>
            <person name="Suzuki S."/>
            <person name="Aono T."/>
            <person name="Lee KB."/>
            <person name="Suzuki T."/>
            <person name="Liu CT."/>
            <person name="Miwa H."/>
            <person name="Wakao S."/>
            <person name="Iki T."/>
            <person name="Oyaizu H."/>
        </authorList>
    </citation>
    <scope>NUCLEOTIDE SEQUENCE [LARGE SCALE GENOMIC DNA]</scope>
    <source>
        <strain evidence="5">ATCC 43989 / DSM 5975 / JCM 20966 / LMG 6465 / NBRC 14845 / NCIMB 13405 / ORS 571</strain>
    </source>
</reference>
<dbReference type="RefSeq" id="WP_012170692.1">
    <property type="nucleotide sequence ID" value="NC_009937.1"/>
</dbReference>
<dbReference type="NCBIfam" id="TIGR01760">
    <property type="entry name" value="tape_meas_TP901"/>
    <property type="match status" value="1"/>
</dbReference>
<dbReference type="HOGENOM" id="CLU_365963_0_0_5"/>
<feature type="compositionally biased region" description="Polar residues" evidence="2">
    <location>
        <begin position="691"/>
        <end position="701"/>
    </location>
</feature>
<dbReference type="PANTHER" id="PTHR37813:SF1">
    <property type="entry name" value="FELS-2 PROPHAGE PROTEIN"/>
    <property type="match status" value="1"/>
</dbReference>